<feature type="region of interest" description="Disordered" evidence="1">
    <location>
        <begin position="1"/>
        <end position="22"/>
    </location>
</feature>
<reference evidence="5" key="1">
    <citation type="journal article" date="2016" name="Nature">
        <title>Genome evolution in the allotetraploid frog Xenopus laevis.</title>
        <authorList>
            <person name="Session A.M."/>
            <person name="Uno Y."/>
            <person name="Kwon T."/>
            <person name="Chapman J.A."/>
            <person name="Toyoda A."/>
            <person name="Takahashi S."/>
            <person name="Fukui A."/>
            <person name="Hikosaka A."/>
            <person name="Suzuki A."/>
            <person name="Kondo M."/>
            <person name="van Heeringen S.J."/>
            <person name="Quigley I."/>
            <person name="Heinz S."/>
            <person name="Ogino H."/>
            <person name="Ochi H."/>
            <person name="Hellsten U."/>
            <person name="Lyons J.B."/>
            <person name="Simakov O."/>
            <person name="Putnam N."/>
            <person name="Stites J."/>
            <person name="Kuroki Y."/>
            <person name="Tanaka T."/>
            <person name="Michiue T."/>
            <person name="Watanabe M."/>
            <person name="Bogdanovic O."/>
            <person name="Lister R."/>
            <person name="Georgiou G."/>
            <person name="Paranjpe S.S."/>
            <person name="van Kruijsbergen I."/>
            <person name="Shu S."/>
            <person name="Carlson J."/>
            <person name="Kinoshita T."/>
            <person name="Ohta Y."/>
            <person name="Mawaribuchi S."/>
            <person name="Jenkins J."/>
            <person name="Grimwood J."/>
            <person name="Schmutz J."/>
            <person name="Mitros T."/>
            <person name="Mozaffari S.V."/>
            <person name="Suzuki Y."/>
            <person name="Haramoto Y."/>
            <person name="Yamamoto T.S."/>
            <person name="Takagi C."/>
            <person name="Heald R."/>
            <person name="Miller K."/>
            <person name="Haudenschild C."/>
            <person name="Kitzman J."/>
            <person name="Nakayama T."/>
            <person name="Izutsu Y."/>
            <person name="Robert J."/>
            <person name="Fortriede J."/>
            <person name="Burns K."/>
            <person name="Lotay V."/>
            <person name="Karimi K."/>
            <person name="Yasuoka Y."/>
            <person name="Dichmann D.S."/>
            <person name="Flajnik M.F."/>
            <person name="Houston D.W."/>
            <person name="Shendure J."/>
            <person name="DuPasquier L."/>
            <person name="Vize P.D."/>
            <person name="Zorn A.M."/>
            <person name="Ito M."/>
            <person name="Marcotte E.M."/>
            <person name="Wallingford J.B."/>
            <person name="Ito Y."/>
            <person name="Asashima M."/>
            <person name="Ueno N."/>
            <person name="Matsuda Y."/>
            <person name="Veenstra G.J."/>
            <person name="Fujiyama A."/>
            <person name="Harland R.M."/>
            <person name="Taira M."/>
            <person name="Rokhsar D.S."/>
        </authorList>
    </citation>
    <scope>NUCLEOTIDE SEQUENCE [LARGE SCALE GENOMIC DNA]</scope>
    <source>
        <strain evidence="5">J</strain>
    </source>
</reference>
<dbReference type="GO" id="GO:0003676">
    <property type="term" value="F:nucleic acid binding"/>
    <property type="evidence" value="ECO:0007669"/>
    <property type="project" value="InterPro"/>
</dbReference>
<organism evidence="4 5">
    <name type="scientific">Xenopus laevis</name>
    <name type="common">African clawed frog</name>
    <dbReference type="NCBI Taxonomy" id="8355"/>
    <lineage>
        <taxon>Eukaryota</taxon>
        <taxon>Metazoa</taxon>
        <taxon>Chordata</taxon>
        <taxon>Craniata</taxon>
        <taxon>Vertebrata</taxon>
        <taxon>Euteleostomi</taxon>
        <taxon>Amphibia</taxon>
        <taxon>Batrachia</taxon>
        <taxon>Anura</taxon>
        <taxon>Pipoidea</taxon>
        <taxon>Pipidae</taxon>
        <taxon>Xenopodinae</taxon>
        <taxon>Xenopus</taxon>
        <taxon>Xenopus</taxon>
    </lineage>
</organism>
<dbReference type="EMBL" id="CM004470">
    <property type="protein sequence ID" value="OCT90240.1"/>
    <property type="molecule type" value="Genomic_DNA"/>
</dbReference>
<evidence type="ECO:0000256" key="1">
    <source>
        <dbReference type="SAM" id="MobiDB-lite"/>
    </source>
</evidence>
<evidence type="ECO:0000313" key="4">
    <source>
        <dbReference type="EMBL" id="OCT90240.1"/>
    </source>
</evidence>
<dbReference type="PANTHER" id="PTHR21472">
    <property type="entry name" value="ENDONUCLEASE DOMAIN-CONTAINING 1 PROTEIN ENDOD1"/>
    <property type="match status" value="1"/>
</dbReference>
<dbReference type="GO" id="GO:0046872">
    <property type="term" value="F:metal ion binding"/>
    <property type="evidence" value="ECO:0007669"/>
    <property type="project" value="InterPro"/>
</dbReference>
<name>A0A974DFM2_XENLA</name>
<dbReference type="Gene3D" id="3.40.570.10">
    <property type="entry name" value="Extracellular Endonuclease, subunit A"/>
    <property type="match status" value="1"/>
</dbReference>
<evidence type="ECO:0000259" key="3">
    <source>
        <dbReference type="SMART" id="SM00892"/>
    </source>
</evidence>
<dbReference type="SUPFAM" id="SSF54060">
    <property type="entry name" value="His-Me finger endonucleases"/>
    <property type="match status" value="1"/>
</dbReference>
<dbReference type="PANTHER" id="PTHR21472:SF27">
    <property type="entry name" value="ENDONUCLEASE DOMAIN-CONTAINING 1 PROTEIN"/>
    <property type="match status" value="1"/>
</dbReference>
<sequence>MLSEAATKKQITEHGIKKDPRTLIESSQAVNADYERTGYDRGHLSPVCHQADKNEQDATFTLTNVVPMNANFNRGKWKSYELHMIKYAKECTTMYVVTGIVPGDKWINRTNTDRVNIPSHVWNAYCCVDNNGKPIKSGAGIGENIMSTNDVSQIGIDDLQKKLKNSLGNIEIFQNNCMKF</sequence>
<dbReference type="InterPro" id="IPR001604">
    <property type="entry name" value="Endo_G_ENPP1-like_dom"/>
</dbReference>
<dbReference type="GO" id="GO:0016787">
    <property type="term" value="F:hydrolase activity"/>
    <property type="evidence" value="ECO:0007669"/>
    <property type="project" value="InterPro"/>
</dbReference>
<feature type="domain" description="ENPP1-3/EXOG-like endonuclease/phosphodiesterase" evidence="2">
    <location>
        <begin position="1"/>
        <end position="179"/>
    </location>
</feature>
<dbReference type="InterPro" id="IPR039015">
    <property type="entry name" value="ENDOD1"/>
</dbReference>
<accession>A0A974DFM2</accession>
<evidence type="ECO:0000259" key="2">
    <source>
        <dbReference type="SMART" id="SM00477"/>
    </source>
</evidence>
<dbReference type="OMA" id="DKWINRT"/>
<dbReference type="Proteomes" id="UP000694892">
    <property type="component" value="Chromosome 3L"/>
</dbReference>
<dbReference type="Pfam" id="PF01223">
    <property type="entry name" value="Endonuclease_NS"/>
    <property type="match status" value="1"/>
</dbReference>
<dbReference type="SMART" id="SM00892">
    <property type="entry name" value="Endonuclease_NS"/>
    <property type="match status" value="1"/>
</dbReference>
<dbReference type="InterPro" id="IPR020821">
    <property type="entry name" value="ENPP1-3/EXOG-like_nuc-like"/>
</dbReference>
<evidence type="ECO:0008006" key="6">
    <source>
        <dbReference type="Google" id="ProtNLM"/>
    </source>
</evidence>
<gene>
    <name evidence="4" type="ORF">XELAEV_18018853mg</name>
</gene>
<feature type="domain" description="DNA/RNA non-specific endonuclease/pyrophosphatase/phosphodiesterase" evidence="3">
    <location>
        <begin position="2"/>
        <end position="174"/>
    </location>
</feature>
<dbReference type="InterPro" id="IPR044925">
    <property type="entry name" value="His-Me_finger_sf"/>
</dbReference>
<evidence type="ECO:0000313" key="5">
    <source>
        <dbReference type="Proteomes" id="UP000694892"/>
    </source>
</evidence>
<dbReference type="InterPro" id="IPR044929">
    <property type="entry name" value="DNA/RNA_non-sp_Endonuclease_sf"/>
</dbReference>
<proteinExistence type="predicted"/>
<dbReference type="AlphaFoldDB" id="A0A974DFM2"/>
<protein>
    <recommendedName>
        <fullName evidence="6">Endonuclease</fullName>
    </recommendedName>
</protein>
<dbReference type="SMART" id="SM00477">
    <property type="entry name" value="NUC"/>
    <property type="match status" value="1"/>
</dbReference>